<reference evidence="2" key="1">
    <citation type="submission" date="2023-03" db="EMBL/GenBank/DDBJ databases">
        <title>Chromosome-level genomes of two armyworms, Mythimna separata and Mythimna loreyi, provide insights into the biosynthesis and reception of sex pheromones.</title>
        <authorList>
            <person name="Zhao H."/>
        </authorList>
    </citation>
    <scope>NUCLEOTIDE SEQUENCE</scope>
    <source>
        <strain evidence="2">BeijingLab</strain>
        <tissue evidence="2">Pupa</tissue>
    </source>
</reference>
<dbReference type="Proteomes" id="UP001231518">
    <property type="component" value="Chromosome 5"/>
</dbReference>
<evidence type="ECO:0000313" key="2">
    <source>
        <dbReference type="EMBL" id="KAJ8733653.1"/>
    </source>
</evidence>
<keyword evidence="1" id="KW-0732">Signal</keyword>
<dbReference type="AlphaFoldDB" id="A0AAD7YZI3"/>
<dbReference type="EMBL" id="JARGEI010000003">
    <property type="protein sequence ID" value="KAJ8733653.1"/>
    <property type="molecule type" value="Genomic_DNA"/>
</dbReference>
<accession>A0AAD7YZI3</accession>
<feature type="signal peptide" evidence="1">
    <location>
        <begin position="1"/>
        <end position="18"/>
    </location>
</feature>
<sequence>MYGNQLVIVLCVVGVVWSYSYSNDDLKVIDSIRNEPSCSRQGGMCTIADDCPPGKLTEERGLCPLQRRMGVECCNGISLKETRCQKRGGGCMDWCNNALVEPRATDCPENTKCCILV</sequence>
<proteinExistence type="predicted"/>
<name>A0AAD7YZI3_MYTSE</name>
<comment type="caution">
    <text evidence="2">The sequence shown here is derived from an EMBL/GenBank/DDBJ whole genome shotgun (WGS) entry which is preliminary data.</text>
</comment>
<organism evidence="2 3">
    <name type="scientific">Mythimna separata</name>
    <name type="common">Oriental armyworm</name>
    <name type="synonym">Pseudaletia separata</name>
    <dbReference type="NCBI Taxonomy" id="271217"/>
    <lineage>
        <taxon>Eukaryota</taxon>
        <taxon>Metazoa</taxon>
        <taxon>Ecdysozoa</taxon>
        <taxon>Arthropoda</taxon>
        <taxon>Hexapoda</taxon>
        <taxon>Insecta</taxon>
        <taxon>Pterygota</taxon>
        <taxon>Neoptera</taxon>
        <taxon>Endopterygota</taxon>
        <taxon>Lepidoptera</taxon>
        <taxon>Glossata</taxon>
        <taxon>Ditrysia</taxon>
        <taxon>Noctuoidea</taxon>
        <taxon>Noctuidae</taxon>
        <taxon>Noctuinae</taxon>
        <taxon>Hadenini</taxon>
        <taxon>Mythimna</taxon>
    </lineage>
</organism>
<gene>
    <name evidence="2" type="ORF">PYW07_014204</name>
</gene>
<protein>
    <submittedName>
        <fullName evidence="2">Uncharacterized protein</fullName>
    </submittedName>
</protein>
<evidence type="ECO:0000256" key="1">
    <source>
        <dbReference type="SAM" id="SignalP"/>
    </source>
</evidence>
<feature type="chain" id="PRO_5042049355" evidence="1">
    <location>
        <begin position="19"/>
        <end position="117"/>
    </location>
</feature>
<keyword evidence="3" id="KW-1185">Reference proteome</keyword>
<evidence type="ECO:0000313" key="3">
    <source>
        <dbReference type="Proteomes" id="UP001231518"/>
    </source>
</evidence>